<protein>
    <submittedName>
        <fullName evidence="3">Tyrosine recombinase XerD</fullName>
    </submittedName>
</protein>
<name>A0A564SYK5_9FIRM</name>
<organism evidence="3 4">
    <name type="scientific">Dorea formicigenerans</name>
    <dbReference type="NCBI Taxonomy" id="39486"/>
    <lineage>
        <taxon>Bacteria</taxon>
        <taxon>Bacillati</taxon>
        <taxon>Bacillota</taxon>
        <taxon>Clostridia</taxon>
        <taxon>Lachnospirales</taxon>
        <taxon>Lachnospiraceae</taxon>
        <taxon>Dorea</taxon>
    </lineage>
</organism>
<dbReference type="Gene3D" id="1.10.443.10">
    <property type="entry name" value="Intergrase catalytic core"/>
    <property type="match status" value="1"/>
</dbReference>
<dbReference type="SUPFAM" id="SSF56349">
    <property type="entry name" value="DNA breaking-rejoining enzymes"/>
    <property type="match status" value="1"/>
</dbReference>
<dbReference type="InterPro" id="IPR013762">
    <property type="entry name" value="Integrase-like_cat_sf"/>
</dbReference>
<dbReference type="GO" id="GO:0015074">
    <property type="term" value="P:DNA integration"/>
    <property type="evidence" value="ECO:0007669"/>
    <property type="project" value="InterPro"/>
</dbReference>
<dbReference type="InterPro" id="IPR011010">
    <property type="entry name" value="DNA_brk_join_enz"/>
</dbReference>
<evidence type="ECO:0000259" key="2">
    <source>
        <dbReference type="PROSITE" id="PS51898"/>
    </source>
</evidence>
<evidence type="ECO:0000313" key="3">
    <source>
        <dbReference type="EMBL" id="VUX00215.1"/>
    </source>
</evidence>
<keyword evidence="1" id="KW-0233">DNA recombination</keyword>
<dbReference type="CDD" id="cd00397">
    <property type="entry name" value="DNA_BRE_C"/>
    <property type="match status" value="1"/>
</dbReference>
<dbReference type="Proteomes" id="UP000358366">
    <property type="component" value="Unassembled WGS sequence"/>
</dbReference>
<accession>A0A564SYK5</accession>
<reference evidence="3 4" key="1">
    <citation type="submission" date="2019-07" db="EMBL/GenBank/DDBJ databases">
        <authorList>
            <person name="Hibberd C M."/>
            <person name="Gehrig L. J."/>
            <person name="Chang H.-W."/>
            <person name="Venkatesh S."/>
        </authorList>
    </citation>
    <scope>NUCLEOTIDE SEQUENCE [LARGE SCALE GENOMIC DNA]</scope>
    <source>
        <strain evidence="3">Dorea_formicigenerans_SSTS_Bg7063</strain>
    </source>
</reference>
<dbReference type="PROSITE" id="PS51898">
    <property type="entry name" value="TYR_RECOMBINASE"/>
    <property type="match status" value="1"/>
</dbReference>
<dbReference type="Pfam" id="PF00589">
    <property type="entry name" value="Phage_integrase"/>
    <property type="match status" value="1"/>
</dbReference>
<dbReference type="AlphaFoldDB" id="A0A564SYK5"/>
<proteinExistence type="predicted"/>
<evidence type="ECO:0000313" key="4">
    <source>
        <dbReference type="Proteomes" id="UP000358366"/>
    </source>
</evidence>
<evidence type="ECO:0000256" key="1">
    <source>
        <dbReference type="ARBA" id="ARBA00023172"/>
    </source>
</evidence>
<feature type="domain" description="Tyr recombinase" evidence="2">
    <location>
        <begin position="287"/>
        <end position="474"/>
    </location>
</feature>
<gene>
    <name evidence="3" type="primary">xerD_5</name>
    <name evidence="3" type="ORF">DFSSTS7063_00905</name>
</gene>
<dbReference type="InterPro" id="IPR002104">
    <property type="entry name" value="Integrase_catalytic"/>
</dbReference>
<dbReference type="GO" id="GO:0003677">
    <property type="term" value="F:DNA binding"/>
    <property type="evidence" value="ECO:0007669"/>
    <property type="project" value="InterPro"/>
</dbReference>
<dbReference type="GO" id="GO:0006310">
    <property type="term" value="P:DNA recombination"/>
    <property type="evidence" value="ECO:0007669"/>
    <property type="project" value="UniProtKB-KW"/>
</dbReference>
<dbReference type="EMBL" id="CABHNI010000018">
    <property type="protein sequence ID" value="VUX00215.1"/>
    <property type="molecule type" value="Genomic_DNA"/>
</dbReference>
<dbReference type="RefSeq" id="WP_144123848.1">
    <property type="nucleotide sequence ID" value="NZ_CABHNI010000018.1"/>
</dbReference>
<sequence length="505" mass="60425">MNERVEYSQLDCYKCATDEQKRKLNQEQYFDLGKLPEETLRKEFEKYIRHRGTKVSILTIKVERNYFNSLCEFLQKPSNQVKSLMERDENVWIKQLKAWMLQKGRALTKAKKRVYQNESVEKVALIRYFENVIQFTVDLSETNELIKDIWYLERLPIIIRSNPIVNHKTINFRKIEQPDIREEMKKAIYYHLQYEAIATVMREVSVMNKFSKYLKEKYPQVDSCEEIDRNIIEKFLIYLKIEVESGNGKRDDLIKLRDVLETVGKIYGWEQLGRLFIKSDFPPERRGEFKYYSDSELKRLNAHIVKLEEQIARALIIHQLLGNRISDTLTMRKDCLYRRDNQDMVIIYQPKSRRFEKPVSAEVAQLIKKAIVYAEQNYKESIYIFANKDNPQKPLNYQTLREKVIRMIYENDLRDDQGELFGFGSHLFRHTYGVKLTELHVDDWTISKLIGHKNVKTVKYYRKMSNQSMADETREARNYMSNVILANLDGWGEEYEQIRQNARIK</sequence>